<reference evidence="7 8" key="1">
    <citation type="journal article" date="2013" name="Genome Announc.">
        <title>Complete Genome Sequence of the Thermophilic and Facultatively Chemolithoautotrophic Sulfate Reducer Archaeoglobus sulfaticallidus Strain PM70-1T.</title>
        <authorList>
            <person name="Stokke R."/>
            <person name="Hocking W.P."/>
            <person name="Steinsbu B.O."/>
            <person name="Steen I.H."/>
        </authorList>
    </citation>
    <scope>NUCLEOTIDE SEQUENCE [LARGE SCALE GENOMIC DNA]</scope>
    <source>
        <strain evidence="7">PM70-1</strain>
    </source>
</reference>
<organism evidence="7 8">
    <name type="scientific">Archaeoglobus sulfaticallidus PM70-1</name>
    <dbReference type="NCBI Taxonomy" id="387631"/>
    <lineage>
        <taxon>Archaea</taxon>
        <taxon>Methanobacteriati</taxon>
        <taxon>Methanobacteriota</taxon>
        <taxon>Archaeoglobi</taxon>
        <taxon>Archaeoglobales</taxon>
        <taxon>Archaeoglobaceae</taxon>
        <taxon>Archaeoglobus</taxon>
    </lineage>
</organism>
<accession>N0BM87</accession>
<dbReference type="InterPro" id="IPR014044">
    <property type="entry name" value="CAP_dom"/>
</dbReference>
<dbReference type="Pfam" id="PF01428">
    <property type="entry name" value="zf-AN1"/>
    <property type="match status" value="1"/>
</dbReference>
<dbReference type="CDD" id="cd19757">
    <property type="entry name" value="Bbox1"/>
    <property type="match status" value="1"/>
</dbReference>
<sequence>MARCDWCGKNTYLPYKCRYCGGFFCEDCRLPPNHDCKNIEDWKTPPAISQTGRSEGMYRYAKTHWIQAKRSRRSGKLKKIAAFIFVFLIGVLAYNVFEDSNTGYLDKIQVFREVAKISHLGETETSPTPVSEDGTEVSPSTPVSEEKTQSKNQLGTGEEIINKTVNQVLNYLNEERKKRELPPVELMQTGIAQFRAEDMIQRDYFGHYDPEGFPPFHYYTKMGGIYAMEENCGYYRVIGGSTRYNEIPDKVVDSVRRMIYNDSLSDWGHRDSLLDPGNNFVDIGVSWDSDEMVLVIHMIKKHVEWINPPEVENMLFSAAGKIDRNVEFYGVLVYYHPPPSKEFTNRHSYELGDVVAGVIPSPYYYKDVETWRPVKWRQTDHEFDISFRIKPVKGEGFYTVVIFVKNKSGLKHPYDPERNDYWSILDYTVYVKTEE</sequence>
<keyword evidence="5" id="KW-0472">Membrane</keyword>
<keyword evidence="8" id="KW-1185">Reference proteome</keyword>
<dbReference type="eggNOG" id="arCOG03962">
    <property type="taxonomic scope" value="Archaea"/>
</dbReference>
<protein>
    <submittedName>
        <fullName evidence="7">Uncharacterized protein with SCP/PR1 domains</fullName>
    </submittedName>
</protein>
<keyword evidence="3" id="KW-0862">Zinc</keyword>
<proteinExistence type="predicted"/>
<evidence type="ECO:0000256" key="3">
    <source>
        <dbReference type="ARBA" id="ARBA00022833"/>
    </source>
</evidence>
<keyword evidence="1" id="KW-0479">Metal-binding</keyword>
<dbReference type="RefSeq" id="WP_015590983.1">
    <property type="nucleotide sequence ID" value="NC_021169.1"/>
</dbReference>
<keyword evidence="5" id="KW-1133">Transmembrane helix</keyword>
<dbReference type="InterPro" id="IPR000058">
    <property type="entry name" value="Znf_AN1"/>
</dbReference>
<dbReference type="InterPro" id="IPR035896">
    <property type="entry name" value="AN1-like_Znf"/>
</dbReference>
<dbReference type="SUPFAM" id="SSF118310">
    <property type="entry name" value="AN1-like Zinc finger"/>
    <property type="match status" value="1"/>
</dbReference>
<evidence type="ECO:0000259" key="6">
    <source>
        <dbReference type="SMART" id="SM00154"/>
    </source>
</evidence>
<feature type="domain" description="AN1-type" evidence="6">
    <location>
        <begin position="4"/>
        <end position="41"/>
    </location>
</feature>
<dbReference type="Gene3D" id="3.40.33.10">
    <property type="entry name" value="CAP"/>
    <property type="match status" value="1"/>
</dbReference>
<dbReference type="STRING" id="387631.Asulf_01396"/>
<name>N0BM87_9EURY</name>
<dbReference type="SMART" id="SM00154">
    <property type="entry name" value="ZnF_AN1"/>
    <property type="match status" value="1"/>
</dbReference>
<evidence type="ECO:0000313" key="8">
    <source>
        <dbReference type="Proteomes" id="UP000013307"/>
    </source>
</evidence>
<feature type="region of interest" description="Disordered" evidence="4">
    <location>
        <begin position="122"/>
        <end position="157"/>
    </location>
</feature>
<dbReference type="OrthoDB" id="26567at2157"/>
<keyword evidence="5" id="KW-0812">Transmembrane</keyword>
<dbReference type="eggNOG" id="arCOG01769">
    <property type="taxonomic scope" value="Archaea"/>
</dbReference>
<feature type="transmembrane region" description="Helical" evidence="5">
    <location>
        <begin position="80"/>
        <end position="97"/>
    </location>
</feature>
<evidence type="ECO:0000256" key="1">
    <source>
        <dbReference type="ARBA" id="ARBA00022723"/>
    </source>
</evidence>
<dbReference type="HOGENOM" id="CLU_629468_0_0_2"/>
<dbReference type="AlphaFoldDB" id="N0BM87"/>
<dbReference type="KEGG" id="ast:Asulf_01396"/>
<evidence type="ECO:0000256" key="2">
    <source>
        <dbReference type="ARBA" id="ARBA00022771"/>
    </source>
</evidence>
<dbReference type="Pfam" id="PF00188">
    <property type="entry name" value="CAP"/>
    <property type="match status" value="1"/>
</dbReference>
<evidence type="ECO:0000313" key="7">
    <source>
        <dbReference type="EMBL" id="AGK61385.1"/>
    </source>
</evidence>
<dbReference type="SUPFAM" id="SSF55797">
    <property type="entry name" value="PR-1-like"/>
    <property type="match status" value="1"/>
</dbReference>
<evidence type="ECO:0000256" key="5">
    <source>
        <dbReference type="SAM" id="Phobius"/>
    </source>
</evidence>
<dbReference type="Gene3D" id="4.10.1110.10">
    <property type="entry name" value="AN1-like Zinc finger"/>
    <property type="match status" value="1"/>
</dbReference>
<dbReference type="GeneID" id="15393034"/>
<dbReference type="CDD" id="cd05379">
    <property type="entry name" value="CAP_bacterial"/>
    <property type="match status" value="1"/>
</dbReference>
<keyword evidence="2" id="KW-0863">Zinc-finger</keyword>
<gene>
    <name evidence="7" type="ORF">Asulf_01396</name>
</gene>
<dbReference type="EMBL" id="CP005290">
    <property type="protein sequence ID" value="AGK61385.1"/>
    <property type="molecule type" value="Genomic_DNA"/>
</dbReference>
<dbReference type="GO" id="GO:0008270">
    <property type="term" value="F:zinc ion binding"/>
    <property type="evidence" value="ECO:0007669"/>
    <property type="project" value="UniProtKB-KW"/>
</dbReference>
<dbReference type="Proteomes" id="UP000013307">
    <property type="component" value="Chromosome"/>
</dbReference>
<dbReference type="InterPro" id="IPR035940">
    <property type="entry name" value="CAP_sf"/>
</dbReference>
<evidence type="ECO:0000256" key="4">
    <source>
        <dbReference type="SAM" id="MobiDB-lite"/>
    </source>
</evidence>